<feature type="chain" id="PRO_5018639460" description="Secreted protein" evidence="1">
    <location>
        <begin position="31"/>
        <end position="76"/>
    </location>
</feature>
<keyword evidence="1" id="KW-0732">Signal</keyword>
<evidence type="ECO:0000313" key="2">
    <source>
        <dbReference type="EMBL" id="VEL17263.1"/>
    </source>
</evidence>
<feature type="non-terminal residue" evidence="2">
    <location>
        <position position="76"/>
    </location>
</feature>
<protein>
    <recommendedName>
        <fullName evidence="4">Secreted protein</fullName>
    </recommendedName>
</protein>
<gene>
    <name evidence="2" type="ORF">PXEA_LOCUS10703</name>
</gene>
<feature type="signal peptide" evidence="1">
    <location>
        <begin position="1"/>
        <end position="30"/>
    </location>
</feature>
<keyword evidence="3" id="KW-1185">Reference proteome</keyword>
<dbReference type="EMBL" id="CAAALY010031821">
    <property type="protein sequence ID" value="VEL17263.1"/>
    <property type="molecule type" value="Genomic_DNA"/>
</dbReference>
<organism evidence="2 3">
    <name type="scientific">Protopolystoma xenopodis</name>
    <dbReference type="NCBI Taxonomy" id="117903"/>
    <lineage>
        <taxon>Eukaryota</taxon>
        <taxon>Metazoa</taxon>
        <taxon>Spiralia</taxon>
        <taxon>Lophotrochozoa</taxon>
        <taxon>Platyhelminthes</taxon>
        <taxon>Monogenea</taxon>
        <taxon>Polyopisthocotylea</taxon>
        <taxon>Polystomatidea</taxon>
        <taxon>Polystomatidae</taxon>
        <taxon>Protopolystoma</taxon>
    </lineage>
</organism>
<name>A0A3S5BT78_9PLAT</name>
<evidence type="ECO:0000256" key="1">
    <source>
        <dbReference type="SAM" id="SignalP"/>
    </source>
</evidence>
<comment type="caution">
    <text evidence="2">The sequence shown here is derived from an EMBL/GenBank/DDBJ whole genome shotgun (WGS) entry which is preliminary data.</text>
</comment>
<dbReference type="AlphaFoldDB" id="A0A3S5BT78"/>
<dbReference type="Proteomes" id="UP000784294">
    <property type="component" value="Unassembled WGS sequence"/>
</dbReference>
<reference evidence="2" key="1">
    <citation type="submission" date="2018-11" db="EMBL/GenBank/DDBJ databases">
        <authorList>
            <consortium name="Pathogen Informatics"/>
        </authorList>
    </citation>
    <scope>NUCLEOTIDE SEQUENCE</scope>
</reference>
<evidence type="ECO:0008006" key="4">
    <source>
        <dbReference type="Google" id="ProtNLM"/>
    </source>
</evidence>
<sequence>MGTPPSALSPSSNSAILLIFLHSLQSPVSATTSLRHVSRRPLHPPDTCLASFHGSVPCRTTPNLAIHYPRTTPPTF</sequence>
<evidence type="ECO:0000313" key="3">
    <source>
        <dbReference type="Proteomes" id="UP000784294"/>
    </source>
</evidence>
<proteinExistence type="predicted"/>
<accession>A0A3S5BT78</accession>